<dbReference type="Proteomes" id="UP000094707">
    <property type="component" value="Chromosome I"/>
</dbReference>
<dbReference type="KEGG" id="mcub:MCBB_0340"/>
<dbReference type="AlphaFoldDB" id="A0A1D3KZU0"/>
<protein>
    <recommendedName>
        <fullName evidence="4">DUF2116 family Zn-ribbon domain-containing protein</fullName>
    </recommendedName>
</protein>
<evidence type="ECO:0000313" key="3">
    <source>
        <dbReference type="Proteomes" id="UP000094707"/>
    </source>
</evidence>
<name>A0A1D3KZU0_9EURY</name>
<dbReference type="OrthoDB" id="53264at2157"/>
<keyword evidence="3" id="KW-1185">Reference proteome</keyword>
<reference evidence="2 3" key="1">
    <citation type="submission" date="2016-08" db="EMBL/GenBank/DDBJ databases">
        <authorList>
            <person name="Seilhamer J.J."/>
        </authorList>
    </citation>
    <scope>NUCLEOTIDE SEQUENCE [LARGE SCALE GENOMIC DNA]</scope>
    <source>
        <strain evidence="2">Buetzberg</strain>
    </source>
</reference>
<feature type="transmembrane region" description="Helical" evidence="1">
    <location>
        <begin position="43"/>
        <end position="60"/>
    </location>
</feature>
<organism evidence="2 3">
    <name type="scientific">Methanobacterium congolense</name>
    <dbReference type="NCBI Taxonomy" id="118062"/>
    <lineage>
        <taxon>Archaea</taxon>
        <taxon>Methanobacteriati</taxon>
        <taxon>Methanobacteriota</taxon>
        <taxon>Methanomada group</taxon>
        <taxon>Methanobacteria</taxon>
        <taxon>Methanobacteriales</taxon>
        <taxon>Methanobacteriaceae</taxon>
        <taxon>Methanobacterium</taxon>
    </lineage>
</organism>
<dbReference type="EMBL" id="LT607756">
    <property type="protein sequence ID" value="SCG84921.1"/>
    <property type="molecule type" value="Genomic_DNA"/>
</dbReference>
<gene>
    <name evidence="2" type="ORF">MCBB_0340</name>
</gene>
<proteinExistence type="predicted"/>
<dbReference type="GeneID" id="30411202"/>
<evidence type="ECO:0008006" key="4">
    <source>
        <dbReference type="Google" id="ProtNLM"/>
    </source>
</evidence>
<dbReference type="RefSeq" id="WP_071905990.1">
    <property type="nucleotide sequence ID" value="NZ_LT607756.1"/>
</dbReference>
<keyword evidence="1" id="KW-0812">Transmembrane</keyword>
<keyword evidence="1" id="KW-1133">Transmembrane helix</keyword>
<dbReference type="InterPro" id="IPR019216">
    <property type="entry name" value="DUF2116_treble_clef"/>
</dbReference>
<dbReference type="PIRSF" id="PIRSF004990">
    <property type="entry name" value="UCP004990"/>
    <property type="match status" value="1"/>
</dbReference>
<evidence type="ECO:0000256" key="1">
    <source>
        <dbReference type="SAM" id="Phobius"/>
    </source>
</evidence>
<dbReference type="Pfam" id="PF09889">
    <property type="entry name" value="DUF2116"/>
    <property type="match status" value="1"/>
</dbReference>
<keyword evidence="1" id="KW-0472">Membrane</keyword>
<evidence type="ECO:0000313" key="2">
    <source>
        <dbReference type="EMBL" id="SCG84921.1"/>
    </source>
</evidence>
<accession>A0A1D3KZU0</accession>
<sequence length="65" mass="7643">MVEQHKHCPVCGKPVPLSERYCSQECEYLAAENQKRVAKTRKILYGIFIVFILVWLIFTLRGKLF</sequence>